<comment type="caution">
    <text evidence="4">The sequence shown here is derived from an EMBL/GenBank/DDBJ whole genome shotgun (WGS) entry which is preliminary data.</text>
</comment>
<reference evidence="4 5" key="1">
    <citation type="submission" date="2022-10" db="EMBL/GenBank/DDBJ databases">
        <title>Chitinophaga nivalis PC15 sp. nov., isolated from Pyeongchang county, South Korea.</title>
        <authorList>
            <person name="Trinh H.N."/>
        </authorList>
    </citation>
    <scope>NUCLEOTIDE SEQUENCE [LARGE SCALE GENOMIC DNA]</scope>
    <source>
        <strain evidence="4 5">PC14</strain>
    </source>
</reference>
<dbReference type="PANTHER" id="PTHR33446">
    <property type="entry name" value="PROTEIN TONB-RELATED"/>
    <property type="match status" value="1"/>
</dbReference>
<dbReference type="Gene3D" id="3.30.1150.10">
    <property type="match status" value="1"/>
</dbReference>
<feature type="transmembrane region" description="Helical" evidence="2">
    <location>
        <begin position="74"/>
        <end position="92"/>
    </location>
</feature>
<feature type="region of interest" description="Disordered" evidence="1">
    <location>
        <begin position="135"/>
        <end position="162"/>
    </location>
</feature>
<keyword evidence="2" id="KW-0812">Transmembrane</keyword>
<evidence type="ECO:0000256" key="1">
    <source>
        <dbReference type="SAM" id="MobiDB-lite"/>
    </source>
</evidence>
<keyword evidence="2" id="KW-0472">Membrane</keyword>
<dbReference type="Proteomes" id="UP001207742">
    <property type="component" value="Unassembled WGS sequence"/>
</dbReference>
<evidence type="ECO:0000313" key="5">
    <source>
        <dbReference type="Proteomes" id="UP001207742"/>
    </source>
</evidence>
<gene>
    <name evidence="4" type="ORF">OL497_29615</name>
</gene>
<feature type="compositionally biased region" description="Low complexity" evidence="1">
    <location>
        <begin position="142"/>
        <end position="162"/>
    </location>
</feature>
<accession>A0ABT3IVT0</accession>
<keyword evidence="2" id="KW-1133">Transmembrane helix</keyword>
<evidence type="ECO:0000256" key="2">
    <source>
        <dbReference type="SAM" id="Phobius"/>
    </source>
</evidence>
<dbReference type="InterPro" id="IPR037682">
    <property type="entry name" value="TonB_C"/>
</dbReference>
<name>A0ABT3IVT0_9BACT</name>
<sequence length="354" mass="38306">MAQLIRQYLAGELDDKAMHDLERRALDDPFLADALEGYALHAPDQQAQQEELSQRLAARIAPQQTRVRPLYTRWAAAAAILLLLFTGGWFLYHEQQHIAPIAQRTTQDSFVKEIPQASAVMDSVPQPAAIAITSSDQPPVTAKSRPVPVPAPAASEPSPAFTSADAPVARAMAPMAAPVPPLKQAAPATDMTADRVQPTQELATVTADQPAMAEKKAVLKKGEYPVQEVSPPSVLASKANVQRNAQRYGVAGSMYNDSLYKDILPAPVGGFPAFERYLQEHTINPENHFEGTVRVSFTVMPDSTLQQFKVLKSIHPACDAAAIRVIKEGPKWQPAAGGKAATVEVVVPFRKKGE</sequence>
<dbReference type="Pfam" id="PF03544">
    <property type="entry name" value="TonB_C"/>
    <property type="match status" value="1"/>
</dbReference>
<dbReference type="RefSeq" id="WP_264734897.1">
    <property type="nucleotide sequence ID" value="NZ_JAPDNR010000001.1"/>
</dbReference>
<dbReference type="PANTHER" id="PTHR33446:SF2">
    <property type="entry name" value="PROTEIN TONB"/>
    <property type="match status" value="1"/>
</dbReference>
<keyword evidence="5" id="KW-1185">Reference proteome</keyword>
<dbReference type="EMBL" id="JAPDNS010000002">
    <property type="protein sequence ID" value="MCW3488088.1"/>
    <property type="molecule type" value="Genomic_DNA"/>
</dbReference>
<organism evidence="4 5">
    <name type="scientific">Chitinophaga nivalis</name>
    <dbReference type="NCBI Taxonomy" id="2991709"/>
    <lineage>
        <taxon>Bacteria</taxon>
        <taxon>Pseudomonadati</taxon>
        <taxon>Bacteroidota</taxon>
        <taxon>Chitinophagia</taxon>
        <taxon>Chitinophagales</taxon>
        <taxon>Chitinophagaceae</taxon>
        <taxon>Chitinophaga</taxon>
    </lineage>
</organism>
<feature type="domain" description="TonB C-terminal" evidence="3">
    <location>
        <begin position="289"/>
        <end position="350"/>
    </location>
</feature>
<proteinExistence type="predicted"/>
<dbReference type="SUPFAM" id="SSF74653">
    <property type="entry name" value="TolA/TonB C-terminal domain"/>
    <property type="match status" value="1"/>
</dbReference>
<protein>
    <submittedName>
        <fullName evidence="4">Energy transducer TonB</fullName>
    </submittedName>
</protein>
<evidence type="ECO:0000259" key="3">
    <source>
        <dbReference type="Pfam" id="PF03544"/>
    </source>
</evidence>
<evidence type="ECO:0000313" key="4">
    <source>
        <dbReference type="EMBL" id="MCW3488088.1"/>
    </source>
</evidence>
<dbReference type="InterPro" id="IPR051045">
    <property type="entry name" value="TonB-dependent_transducer"/>
</dbReference>